<keyword evidence="2" id="KW-0802">TPR repeat</keyword>
<dbReference type="AlphaFoldDB" id="A0AAV2RMD3"/>
<name>A0AAV2RMD3_MEGNR</name>
<dbReference type="InterPro" id="IPR011990">
    <property type="entry name" value="TPR-like_helical_dom_sf"/>
</dbReference>
<dbReference type="InterPro" id="IPR019734">
    <property type="entry name" value="TPR_rpt"/>
</dbReference>
<sequence length="123" mass="13413">MEKVEKKTVVIMDRLDLRKKKLSGGKSNPKLEVDSGEVEGGGVASLGAGSKALFLEKVRQSNAACQAGDFETAVALYTEAIALDPQNHILYSNRSAAHIKLKHFARALQDAIKARELNPKWPK</sequence>
<organism evidence="3 4">
    <name type="scientific">Meganyctiphanes norvegica</name>
    <name type="common">Northern krill</name>
    <name type="synonym">Thysanopoda norvegica</name>
    <dbReference type="NCBI Taxonomy" id="48144"/>
    <lineage>
        <taxon>Eukaryota</taxon>
        <taxon>Metazoa</taxon>
        <taxon>Ecdysozoa</taxon>
        <taxon>Arthropoda</taxon>
        <taxon>Crustacea</taxon>
        <taxon>Multicrustacea</taxon>
        <taxon>Malacostraca</taxon>
        <taxon>Eumalacostraca</taxon>
        <taxon>Eucarida</taxon>
        <taxon>Euphausiacea</taxon>
        <taxon>Euphausiidae</taxon>
        <taxon>Meganyctiphanes</taxon>
    </lineage>
</organism>
<dbReference type="PANTHER" id="PTHR22904:SF523">
    <property type="entry name" value="STRESS-INDUCED-PHOSPHOPROTEIN 1"/>
    <property type="match status" value="1"/>
</dbReference>
<dbReference type="GO" id="GO:0051879">
    <property type="term" value="F:Hsp90 protein binding"/>
    <property type="evidence" value="ECO:0007669"/>
    <property type="project" value="TreeGrafter"/>
</dbReference>
<evidence type="ECO:0000256" key="1">
    <source>
        <dbReference type="ARBA" id="ARBA00022737"/>
    </source>
</evidence>
<accession>A0AAV2RMD3</accession>
<keyword evidence="1" id="KW-0677">Repeat</keyword>
<dbReference type="SUPFAM" id="SSF48452">
    <property type="entry name" value="TPR-like"/>
    <property type="match status" value="1"/>
</dbReference>
<dbReference type="Gene3D" id="1.25.40.10">
    <property type="entry name" value="Tetratricopeptide repeat domain"/>
    <property type="match status" value="1"/>
</dbReference>
<feature type="non-terminal residue" evidence="3">
    <location>
        <position position="123"/>
    </location>
</feature>
<evidence type="ECO:0000256" key="2">
    <source>
        <dbReference type="ARBA" id="ARBA00022803"/>
    </source>
</evidence>
<dbReference type="Pfam" id="PF13414">
    <property type="entry name" value="TPR_11"/>
    <property type="match status" value="1"/>
</dbReference>
<evidence type="ECO:0000313" key="3">
    <source>
        <dbReference type="EMBL" id="CAL4128548.1"/>
    </source>
</evidence>
<evidence type="ECO:0000313" key="4">
    <source>
        <dbReference type="Proteomes" id="UP001497623"/>
    </source>
</evidence>
<dbReference type="EMBL" id="CAXKWB010025719">
    <property type="protein sequence ID" value="CAL4128548.1"/>
    <property type="molecule type" value="Genomic_DNA"/>
</dbReference>
<proteinExistence type="predicted"/>
<keyword evidence="4" id="KW-1185">Reference proteome</keyword>
<gene>
    <name evidence="3" type="ORF">MNOR_LOCUS26146</name>
</gene>
<dbReference type="Proteomes" id="UP001497623">
    <property type="component" value="Unassembled WGS sequence"/>
</dbReference>
<protein>
    <submittedName>
        <fullName evidence="3">Uncharacterized protein</fullName>
    </submittedName>
</protein>
<comment type="caution">
    <text evidence="3">The sequence shown here is derived from an EMBL/GenBank/DDBJ whole genome shotgun (WGS) entry which is preliminary data.</text>
</comment>
<dbReference type="PANTHER" id="PTHR22904">
    <property type="entry name" value="TPR REPEAT CONTAINING PROTEIN"/>
    <property type="match status" value="1"/>
</dbReference>
<dbReference type="SMART" id="SM00028">
    <property type="entry name" value="TPR"/>
    <property type="match status" value="2"/>
</dbReference>
<reference evidence="3 4" key="1">
    <citation type="submission" date="2024-05" db="EMBL/GenBank/DDBJ databases">
        <authorList>
            <person name="Wallberg A."/>
        </authorList>
    </citation>
    <scope>NUCLEOTIDE SEQUENCE [LARGE SCALE GENOMIC DNA]</scope>
</reference>